<dbReference type="HOGENOM" id="CLU_060931_0_0_9"/>
<sequence>MVEPIETQVAPVQEGNIHDYDTILDYFNNQPVQQDLKSSYHTITFVTTGIIAYDGGQTTMLHLGTLLTQAGYEVYYQSYVPQSKTEMENNAEFNYPGYQGICVEMKDLKRHQSDIWIATLWESAYIIKNLPGYKLYFVQDYEPYFYPFGDRYQLAKRTYELGLHMVSLGPWCKQMIEQNCQVQSPIAAINFPVALEKYPLSKRDFAAYPQKKVFQLAVYTKFTSPRRAPINIEIVLRNCEKILQEKGYQLEINYFGTKKEETFINGHNLGKLTQPQLVNLYHQSDIGIAPSMTNFSLVPFEMMSTGLPFIDFYEGTGRYFIPQNCCFYTHFDETELAQLLLKLFQNPDQLQKTTANASAHLHSITWKKTLSDILQILQHLPTTKH</sequence>
<name>A0A0F4LU14_9LACO</name>
<dbReference type="AlphaFoldDB" id="A0A0F4LU14"/>
<dbReference type="GO" id="GO:0030247">
    <property type="term" value="F:polysaccharide binding"/>
    <property type="evidence" value="ECO:0007669"/>
    <property type="project" value="InterPro"/>
</dbReference>
<dbReference type="PATRIC" id="fig|1218492.5.peg.1049"/>
<accession>A0A0F4LU14</accession>
<evidence type="ECO:0008006" key="3">
    <source>
        <dbReference type="Google" id="ProtNLM"/>
    </source>
</evidence>
<protein>
    <recommendedName>
        <fullName evidence="3">Glycosyltransferase</fullName>
    </recommendedName>
</protein>
<dbReference type="STRING" id="1218492.JG30_09100"/>
<evidence type="ECO:0000313" key="2">
    <source>
        <dbReference type="Proteomes" id="UP000033558"/>
    </source>
</evidence>
<comment type="caution">
    <text evidence="1">The sequence shown here is derived from an EMBL/GenBank/DDBJ whole genome shotgun (WGS) entry which is preliminary data.</text>
</comment>
<dbReference type="Gene3D" id="3.40.50.2000">
    <property type="entry name" value="Glycogen Phosphorylase B"/>
    <property type="match status" value="1"/>
</dbReference>
<dbReference type="OrthoDB" id="9797829at2"/>
<proteinExistence type="predicted"/>
<dbReference type="SUPFAM" id="SSF53756">
    <property type="entry name" value="UDP-Glycosyltransferase/glycogen phosphorylase"/>
    <property type="match status" value="1"/>
</dbReference>
<dbReference type="EMBL" id="JXJQ01000008">
    <property type="protein sequence ID" value="KJY61858.1"/>
    <property type="molecule type" value="Genomic_DNA"/>
</dbReference>
<dbReference type="Proteomes" id="UP000033558">
    <property type="component" value="Unassembled WGS sequence"/>
</dbReference>
<keyword evidence="2" id="KW-1185">Reference proteome</keyword>
<evidence type="ECO:0000313" key="1">
    <source>
        <dbReference type="EMBL" id="KJY61858.1"/>
    </source>
</evidence>
<reference evidence="1 2" key="1">
    <citation type="submission" date="2015-01" db="EMBL/GenBank/DDBJ databases">
        <title>Comparative genomics of the lactic acid bacteria isolated from the honey bee gut.</title>
        <authorList>
            <person name="Ellegaard K.M."/>
            <person name="Tamarit D."/>
            <person name="Javelind E."/>
            <person name="Olofsson T."/>
            <person name="Andersson S.G."/>
            <person name="Vasquez A."/>
        </authorList>
    </citation>
    <scope>NUCLEOTIDE SEQUENCE [LARGE SCALE GENOMIC DNA]</scope>
    <source>
        <strain evidence="1 2">Bin4</strain>
    </source>
</reference>
<organism evidence="1 2">
    <name type="scientific">Bombilactobacillus mellifer</name>
    <dbReference type="NCBI Taxonomy" id="1218492"/>
    <lineage>
        <taxon>Bacteria</taxon>
        <taxon>Bacillati</taxon>
        <taxon>Bacillota</taxon>
        <taxon>Bacilli</taxon>
        <taxon>Lactobacillales</taxon>
        <taxon>Lactobacillaceae</taxon>
        <taxon>Bombilactobacillus</taxon>
    </lineage>
</organism>
<gene>
    <name evidence="1" type="ORF">JG30_09100</name>
</gene>
<dbReference type="Gene3D" id="3.40.50.11090">
    <property type="match status" value="1"/>
</dbReference>